<dbReference type="Proteomes" id="UP000320042">
    <property type="component" value="Unassembled WGS sequence"/>
</dbReference>
<name>A0A563TXL8_9SPHI</name>
<comment type="caution">
    <text evidence="3">The sequence shown here is derived from an EMBL/GenBank/DDBJ whole genome shotgun (WGS) entry which is preliminary data.</text>
</comment>
<dbReference type="OrthoDB" id="384974at2"/>
<dbReference type="Gene3D" id="3.30.530.20">
    <property type="match status" value="1"/>
</dbReference>
<accession>A0A563TXL8</accession>
<dbReference type="AlphaFoldDB" id="A0A563TXL8"/>
<evidence type="ECO:0000256" key="1">
    <source>
        <dbReference type="ARBA" id="ARBA00006817"/>
    </source>
</evidence>
<evidence type="ECO:0000313" key="4">
    <source>
        <dbReference type="Proteomes" id="UP000320042"/>
    </source>
</evidence>
<dbReference type="EMBL" id="VOEJ01000013">
    <property type="protein sequence ID" value="TWR23870.1"/>
    <property type="molecule type" value="Genomic_DNA"/>
</dbReference>
<proteinExistence type="inferred from homology"/>
<organism evidence="3 4">
    <name type="scientific">Mucilaginibacter pallidiroseus</name>
    <dbReference type="NCBI Taxonomy" id="2599295"/>
    <lineage>
        <taxon>Bacteria</taxon>
        <taxon>Pseudomonadati</taxon>
        <taxon>Bacteroidota</taxon>
        <taxon>Sphingobacteriia</taxon>
        <taxon>Sphingobacteriales</taxon>
        <taxon>Sphingobacteriaceae</taxon>
        <taxon>Mucilaginibacter</taxon>
    </lineage>
</organism>
<feature type="domain" description="Activator of Hsp90 ATPase homologue 1/2-like C-terminal" evidence="2">
    <location>
        <begin position="11"/>
        <end position="146"/>
    </location>
</feature>
<dbReference type="InterPro" id="IPR013538">
    <property type="entry name" value="ASHA1/2-like_C"/>
</dbReference>
<sequence>MEDKKFNIEIDAPPSKVWETLWGDETYPQWTSPFCEGSHAVTDWQKGSKVLFLDHNKDGGIAMIEDKKPNEFMSLKMLGEVKGGVEDYESEAACGMAGGFENYTLTETNGKTYLEIHMGGTDFPKEMMDYMYDAWPKALHELKRIAEQD</sequence>
<dbReference type="RefSeq" id="WP_146383540.1">
    <property type="nucleotide sequence ID" value="NZ_VOEJ01000013.1"/>
</dbReference>
<comment type="similarity">
    <text evidence="1">Belongs to the AHA1 family.</text>
</comment>
<reference evidence="3 4" key="1">
    <citation type="submission" date="2019-07" db="EMBL/GenBank/DDBJ databases">
        <authorList>
            <person name="Kim J."/>
        </authorList>
    </citation>
    <scope>NUCLEOTIDE SEQUENCE [LARGE SCALE GENOMIC DNA]</scope>
    <source>
        <strain evidence="4">dk17</strain>
    </source>
</reference>
<dbReference type="SUPFAM" id="SSF55961">
    <property type="entry name" value="Bet v1-like"/>
    <property type="match status" value="1"/>
</dbReference>
<dbReference type="InterPro" id="IPR023393">
    <property type="entry name" value="START-like_dom_sf"/>
</dbReference>
<dbReference type="Pfam" id="PF08327">
    <property type="entry name" value="AHSA1"/>
    <property type="match status" value="1"/>
</dbReference>
<keyword evidence="4" id="KW-1185">Reference proteome</keyword>
<evidence type="ECO:0000259" key="2">
    <source>
        <dbReference type="Pfam" id="PF08327"/>
    </source>
</evidence>
<protein>
    <submittedName>
        <fullName evidence="3">SRPBCC domain-containing protein</fullName>
    </submittedName>
</protein>
<gene>
    <name evidence="3" type="ORF">FPZ43_19110</name>
</gene>
<evidence type="ECO:0000313" key="3">
    <source>
        <dbReference type="EMBL" id="TWR23870.1"/>
    </source>
</evidence>